<protein>
    <submittedName>
        <fullName evidence="2">Methoxymalonate biosynthesis acyl carrier protein</fullName>
    </submittedName>
</protein>
<sequence length="92" mass="10005">MTASAVPAPTTDDDVERSLLAFLEKKTKTSWEVDRDLFAVGGLSSLFAMELVVHLEQSFAIAIGGPDLKLDNFRTVRAMIALVARLRAPDGE</sequence>
<dbReference type="Gene3D" id="1.10.1200.10">
    <property type="entry name" value="ACP-like"/>
    <property type="match status" value="1"/>
</dbReference>
<feature type="domain" description="Carrier" evidence="1">
    <location>
        <begin position="10"/>
        <end position="87"/>
    </location>
</feature>
<dbReference type="Pfam" id="PF00550">
    <property type="entry name" value="PP-binding"/>
    <property type="match status" value="1"/>
</dbReference>
<dbReference type="EMBL" id="QJKF01000001">
    <property type="protein sequence ID" value="PXX71483.1"/>
    <property type="molecule type" value="Genomic_DNA"/>
</dbReference>
<reference evidence="2 3" key="1">
    <citation type="submission" date="2018-05" db="EMBL/GenBank/DDBJ databases">
        <title>Genomic Encyclopedia of Type Strains, Phase IV (KMG-IV): sequencing the most valuable type-strain genomes for metagenomic binning, comparative biology and taxonomic classification.</title>
        <authorList>
            <person name="Goeker M."/>
        </authorList>
    </citation>
    <scope>NUCLEOTIDE SEQUENCE [LARGE SCALE GENOMIC DNA]</scope>
    <source>
        <strain evidence="2 3">DSM 44704</strain>
    </source>
</reference>
<dbReference type="InterPro" id="IPR036736">
    <property type="entry name" value="ACP-like_sf"/>
</dbReference>
<comment type="caution">
    <text evidence="2">The sequence shown here is derived from an EMBL/GenBank/DDBJ whole genome shotgun (WGS) entry which is preliminary data.</text>
</comment>
<dbReference type="OrthoDB" id="677810at2"/>
<dbReference type="RefSeq" id="WP_040741486.1">
    <property type="nucleotide sequence ID" value="NZ_QJKF01000001.1"/>
</dbReference>
<keyword evidence="3" id="KW-1185">Reference proteome</keyword>
<dbReference type="InterPro" id="IPR009081">
    <property type="entry name" value="PP-bd_ACP"/>
</dbReference>
<dbReference type="Proteomes" id="UP000247569">
    <property type="component" value="Unassembled WGS sequence"/>
</dbReference>
<proteinExistence type="predicted"/>
<dbReference type="PROSITE" id="PS50075">
    <property type="entry name" value="CARRIER"/>
    <property type="match status" value="1"/>
</dbReference>
<accession>A0A318KH32</accession>
<name>A0A318KH32_9NOCA</name>
<gene>
    <name evidence="2" type="ORF">DFR70_101917</name>
</gene>
<evidence type="ECO:0000313" key="2">
    <source>
        <dbReference type="EMBL" id="PXX71483.1"/>
    </source>
</evidence>
<dbReference type="AlphaFoldDB" id="A0A318KH32"/>
<evidence type="ECO:0000313" key="3">
    <source>
        <dbReference type="Proteomes" id="UP000247569"/>
    </source>
</evidence>
<evidence type="ECO:0000259" key="1">
    <source>
        <dbReference type="PROSITE" id="PS50075"/>
    </source>
</evidence>
<organism evidence="2 3">
    <name type="scientific">Nocardia tenerifensis</name>
    <dbReference type="NCBI Taxonomy" id="228006"/>
    <lineage>
        <taxon>Bacteria</taxon>
        <taxon>Bacillati</taxon>
        <taxon>Actinomycetota</taxon>
        <taxon>Actinomycetes</taxon>
        <taxon>Mycobacteriales</taxon>
        <taxon>Nocardiaceae</taxon>
        <taxon>Nocardia</taxon>
    </lineage>
</organism>
<dbReference type="SUPFAM" id="SSF47336">
    <property type="entry name" value="ACP-like"/>
    <property type="match status" value="1"/>
</dbReference>